<comment type="caution">
    <text evidence="2">The sequence shown here is derived from an EMBL/GenBank/DDBJ whole genome shotgun (WGS) entry which is preliminary data.</text>
</comment>
<evidence type="ECO:0000256" key="1">
    <source>
        <dbReference type="SAM" id="MobiDB-lite"/>
    </source>
</evidence>
<gene>
    <name evidence="2" type="ORF">AWC19_27310</name>
</gene>
<feature type="region of interest" description="Disordered" evidence="1">
    <location>
        <begin position="67"/>
        <end position="88"/>
    </location>
</feature>
<evidence type="ECO:0000313" key="3">
    <source>
        <dbReference type="Proteomes" id="UP000193529"/>
    </source>
</evidence>
<reference evidence="2 3" key="1">
    <citation type="submission" date="2016-01" db="EMBL/GenBank/DDBJ databases">
        <title>The new phylogeny of the genus Mycobacterium.</title>
        <authorList>
            <person name="Tarcisio F."/>
            <person name="Conor M."/>
            <person name="Antonella G."/>
            <person name="Elisabetta G."/>
            <person name="Giulia F.S."/>
            <person name="Sara T."/>
            <person name="Anna F."/>
            <person name="Clotilde B."/>
            <person name="Roberto B."/>
            <person name="Veronica D.S."/>
            <person name="Fabio R."/>
            <person name="Monica P."/>
            <person name="Olivier J."/>
            <person name="Enrico T."/>
            <person name="Nicola S."/>
        </authorList>
    </citation>
    <scope>NUCLEOTIDE SEQUENCE [LARGE SCALE GENOMIC DNA]</scope>
    <source>
        <strain evidence="2 3">DSM 44572</strain>
    </source>
</reference>
<sequence>MNRIGHCGNGYDPPCPPGIESVTISYTRRDGSTAQVETVQVVPRMNVPRPGDAATVWYDTVTGEAIGRVGSPQSHGGAATFPDTPHAS</sequence>
<name>A0A1X1ZVT7_9MYCO</name>
<keyword evidence="3" id="KW-1185">Reference proteome</keyword>
<accession>A0A1X1ZVT7</accession>
<dbReference type="Proteomes" id="UP000193529">
    <property type="component" value="Unassembled WGS sequence"/>
</dbReference>
<evidence type="ECO:0000313" key="2">
    <source>
        <dbReference type="EMBL" id="ORW28280.1"/>
    </source>
</evidence>
<dbReference type="EMBL" id="LQPJ01000061">
    <property type="protein sequence ID" value="ORW28280.1"/>
    <property type="molecule type" value="Genomic_DNA"/>
</dbReference>
<organism evidence="2 3">
    <name type="scientific">Mycobacterium palustre</name>
    <dbReference type="NCBI Taxonomy" id="153971"/>
    <lineage>
        <taxon>Bacteria</taxon>
        <taxon>Bacillati</taxon>
        <taxon>Actinomycetota</taxon>
        <taxon>Actinomycetes</taxon>
        <taxon>Mycobacteriales</taxon>
        <taxon>Mycobacteriaceae</taxon>
        <taxon>Mycobacterium</taxon>
        <taxon>Mycobacterium simiae complex</taxon>
    </lineage>
</organism>
<dbReference type="AlphaFoldDB" id="A0A1X1ZVT7"/>
<proteinExistence type="predicted"/>
<protein>
    <submittedName>
        <fullName evidence="2">Uncharacterized protein</fullName>
    </submittedName>
</protein>